<keyword evidence="5" id="KW-0560">Oxidoreductase</keyword>
<feature type="domain" description="Alpha-ketoglutarate-dependent dioxygenase AlkB-like" evidence="7">
    <location>
        <begin position="109"/>
        <end position="164"/>
    </location>
</feature>
<dbReference type="InterPro" id="IPR037151">
    <property type="entry name" value="AlkB-like_sf"/>
</dbReference>
<evidence type="ECO:0000256" key="5">
    <source>
        <dbReference type="ARBA" id="ARBA00023002"/>
    </source>
</evidence>
<evidence type="ECO:0000256" key="6">
    <source>
        <dbReference type="ARBA" id="ARBA00023004"/>
    </source>
</evidence>
<evidence type="ECO:0000313" key="8">
    <source>
        <dbReference type="EMBL" id="KAF5837894.1"/>
    </source>
</evidence>
<dbReference type="InterPro" id="IPR010790">
    <property type="entry name" value="DUF1388"/>
</dbReference>
<dbReference type="Gene3D" id="2.60.120.590">
    <property type="entry name" value="Alpha-ketoglutarate-dependent dioxygenase AlkB-like"/>
    <property type="match status" value="1"/>
</dbReference>
<evidence type="ECO:0000313" key="9">
    <source>
        <dbReference type="Proteomes" id="UP000815325"/>
    </source>
</evidence>
<protein>
    <recommendedName>
        <fullName evidence="7">Alpha-ketoglutarate-dependent dioxygenase AlkB-like domain-containing protein</fullName>
    </recommendedName>
</protein>
<dbReference type="PANTHER" id="PTHR16557">
    <property type="entry name" value="ALKYLATED DNA REPAIR PROTEIN ALKB-RELATED"/>
    <property type="match status" value="1"/>
</dbReference>
<dbReference type="PANTHER" id="PTHR16557:SF2">
    <property type="entry name" value="NUCLEIC ACID DIOXYGENASE ALKBH1"/>
    <property type="match status" value="1"/>
</dbReference>
<gene>
    <name evidence="8" type="ORF">DUNSADRAFT_3727</name>
</gene>
<comment type="caution">
    <text evidence="8">The sequence shown here is derived from an EMBL/GenBank/DDBJ whole genome shotgun (WGS) entry which is preliminary data.</text>
</comment>
<comment type="similarity">
    <text evidence="2">Belongs to the alkB family.</text>
</comment>
<evidence type="ECO:0000256" key="2">
    <source>
        <dbReference type="ARBA" id="ARBA00007879"/>
    </source>
</evidence>
<dbReference type="InterPro" id="IPR004574">
    <property type="entry name" value="Alkb"/>
</dbReference>
<keyword evidence="4" id="KW-0223">Dioxygenase</keyword>
<evidence type="ECO:0000256" key="1">
    <source>
        <dbReference type="ARBA" id="ARBA00001954"/>
    </source>
</evidence>
<accession>A0ABQ7GTF7</accession>
<dbReference type="EMBL" id="MU069599">
    <property type="protein sequence ID" value="KAF5837894.1"/>
    <property type="molecule type" value="Genomic_DNA"/>
</dbReference>
<evidence type="ECO:0000259" key="7">
    <source>
        <dbReference type="Pfam" id="PF13532"/>
    </source>
</evidence>
<organism evidence="8 9">
    <name type="scientific">Dunaliella salina</name>
    <name type="common">Green alga</name>
    <name type="synonym">Protococcus salinus</name>
    <dbReference type="NCBI Taxonomy" id="3046"/>
    <lineage>
        <taxon>Eukaryota</taxon>
        <taxon>Viridiplantae</taxon>
        <taxon>Chlorophyta</taxon>
        <taxon>core chlorophytes</taxon>
        <taxon>Chlorophyceae</taxon>
        <taxon>CS clade</taxon>
        <taxon>Chlamydomonadales</taxon>
        <taxon>Dunaliellaceae</taxon>
        <taxon>Dunaliella</taxon>
    </lineage>
</organism>
<dbReference type="SUPFAM" id="SSF51197">
    <property type="entry name" value="Clavaminate synthase-like"/>
    <property type="match status" value="1"/>
</dbReference>
<dbReference type="Proteomes" id="UP000815325">
    <property type="component" value="Unassembled WGS sequence"/>
</dbReference>
<sequence>MQRSTRGGESCSALRPGTTHAESLSRLKGHAHDKWQTTNTFLCTSLMAYHHQHIHSGYPNPCAEVRTVPEFAWCSFGIGQIRLVVVLALLRTDLGVPAADEPASQLYSHTSRSAIIIKPIVAASLGCDAVFLMGGPTRDTAPTPLLLRSGDVVVLGGSARNCFHVGVLGGSARNCFHIVVLGGSARNCCHSGFARDCFHSACTCALFYQSGGARRLRPQWISQCMHMCPLLSKRLCKVAPSATDSTVHAHTPSIASVVVQGVPRVFTDRPLPFGPEVLDTLPHSLLSELAASVTLQFPAELLRKASLPQQGASVSQQGPTEVQRPMEVQSPIEMQGRFGVQSKIEVQSPTEAHSPIEVRSPMEVQSPVEVRGPTEVQSSIEAQSPIEVQSPMEVQRMGAASCVKPSHHAAGMLLLTEAHPGSRMEGGSAGEEGKGARTDVCKAKELLLPVLQHMQGCRINISVRAVR</sequence>
<keyword evidence="9" id="KW-1185">Reference proteome</keyword>
<name>A0ABQ7GTF7_DUNSA</name>
<reference evidence="8" key="1">
    <citation type="submission" date="2017-08" db="EMBL/GenBank/DDBJ databases">
        <authorList>
            <person name="Polle J.E."/>
            <person name="Barry K."/>
            <person name="Cushman J."/>
            <person name="Schmutz J."/>
            <person name="Tran D."/>
            <person name="Hathwaick L.T."/>
            <person name="Yim W.C."/>
            <person name="Jenkins J."/>
            <person name="Mckie-Krisberg Z.M."/>
            <person name="Prochnik S."/>
            <person name="Lindquist E."/>
            <person name="Dockter R.B."/>
            <person name="Adam C."/>
            <person name="Molina H."/>
            <person name="Bunkerborg J."/>
            <person name="Jin E."/>
            <person name="Buchheim M."/>
            <person name="Magnuson J."/>
        </authorList>
    </citation>
    <scope>NUCLEOTIDE SEQUENCE</scope>
    <source>
        <strain evidence="8">CCAP 19/18</strain>
    </source>
</reference>
<keyword evidence="3" id="KW-0479">Metal-binding</keyword>
<keyword evidence="6" id="KW-0408">Iron</keyword>
<proteinExistence type="inferred from homology"/>
<evidence type="ECO:0000256" key="3">
    <source>
        <dbReference type="ARBA" id="ARBA00022723"/>
    </source>
</evidence>
<dbReference type="InterPro" id="IPR027450">
    <property type="entry name" value="AlkB-like"/>
</dbReference>
<dbReference type="Pfam" id="PF07142">
    <property type="entry name" value="DUF1388"/>
    <property type="match status" value="1"/>
</dbReference>
<evidence type="ECO:0000256" key="4">
    <source>
        <dbReference type="ARBA" id="ARBA00022964"/>
    </source>
</evidence>
<comment type="cofactor">
    <cofactor evidence="1">
        <name>Fe(2+)</name>
        <dbReference type="ChEBI" id="CHEBI:29033"/>
    </cofactor>
</comment>
<dbReference type="Pfam" id="PF13532">
    <property type="entry name" value="2OG-FeII_Oxy_2"/>
    <property type="match status" value="1"/>
</dbReference>